<dbReference type="AlphaFoldDB" id="A0A978UIW5"/>
<keyword evidence="7" id="KW-0472">Membrane</keyword>
<dbReference type="Gene3D" id="1.10.110.10">
    <property type="entry name" value="Plant lipid-transfer and hydrophobic proteins"/>
    <property type="match status" value="3"/>
</dbReference>
<dbReference type="PRINTS" id="PR00382">
    <property type="entry name" value="LIPIDTRNSFER"/>
</dbReference>
<organism evidence="10 11">
    <name type="scientific">Ziziphus jujuba var. spinosa</name>
    <dbReference type="NCBI Taxonomy" id="714518"/>
    <lineage>
        <taxon>Eukaryota</taxon>
        <taxon>Viridiplantae</taxon>
        <taxon>Streptophyta</taxon>
        <taxon>Embryophyta</taxon>
        <taxon>Tracheophyta</taxon>
        <taxon>Spermatophyta</taxon>
        <taxon>Magnoliopsida</taxon>
        <taxon>eudicotyledons</taxon>
        <taxon>Gunneridae</taxon>
        <taxon>Pentapetalae</taxon>
        <taxon>rosids</taxon>
        <taxon>fabids</taxon>
        <taxon>Rosales</taxon>
        <taxon>Rhamnaceae</taxon>
        <taxon>Paliureae</taxon>
        <taxon>Ziziphus</taxon>
    </lineage>
</organism>
<evidence type="ECO:0000259" key="9">
    <source>
        <dbReference type="SMART" id="SM00499"/>
    </source>
</evidence>
<protein>
    <recommendedName>
        <fullName evidence="6">Non-specific lipid-transfer protein</fullName>
    </recommendedName>
</protein>
<accession>A0A978UIW5</accession>
<dbReference type="PROSITE" id="PS00597">
    <property type="entry name" value="PLANT_LTP"/>
    <property type="match status" value="2"/>
</dbReference>
<keyword evidence="4 6" id="KW-0446">Lipid-binding</keyword>
<dbReference type="GO" id="GO:0006869">
    <property type="term" value="P:lipid transport"/>
    <property type="evidence" value="ECO:0007669"/>
    <property type="project" value="InterPro"/>
</dbReference>
<gene>
    <name evidence="10" type="ORF">FEM48_Zijuj11G0123300</name>
</gene>
<keyword evidence="3 6" id="KW-0813">Transport</keyword>
<evidence type="ECO:0000313" key="11">
    <source>
        <dbReference type="Proteomes" id="UP000813462"/>
    </source>
</evidence>
<comment type="caution">
    <text evidence="10">The sequence shown here is derived from an EMBL/GenBank/DDBJ whole genome shotgun (WGS) entry which is preliminary data.</text>
</comment>
<reference evidence="10" key="1">
    <citation type="journal article" date="2021" name="Front. Plant Sci.">
        <title>Chromosome-Scale Genome Assembly for Chinese Sour Jujube and Insights Into Its Genome Evolution and Domestication Signature.</title>
        <authorList>
            <person name="Shen L.-Y."/>
            <person name="Luo H."/>
            <person name="Wang X.-L."/>
            <person name="Wang X.-M."/>
            <person name="Qiu X.-J."/>
            <person name="Liu H."/>
            <person name="Zhou S.-S."/>
            <person name="Jia K.-H."/>
            <person name="Nie S."/>
            <person name="Bao Y.-T."/>
            <person name="Zhang R.-G."/>
            <person name="Yun Q.-Z."/>
            <person name="Chai Y.-H."/>
            <person name="Lu J.-Y."/>
            <person name="Li Y."/>
            <person name="Zhao S.-W."/>
            <person name="Mao J.-F."/>
            <person name="Jia S.-G."/>
            <person name="Mao Y.-M."/>
        </authorList>
    </citation>
    <scope>NUCLEOTIDE SEQUENCE</scope>
    <source>
        <strain evidence="10">AT0</strain>
        <tissue evidence="10">Leaf</tissue>
    </source>
</reference>
<feature type="domain" description="Bifunctional inhibitor/plant lipid transfer protein/seed storage helical" evidence="9">
    <location>
        <begin position="149"/>
        <end position="233"/>
    </location>
</feature>
<dbReference type="InterPro" id="IPR036312">
    <property type="entry name" value="Bifun_inhib/LTP/seed_sf"/>
</dbReference>
<comment type="similarity">
    <text evidence="2 6">Belongs to the plant LTP family.</text>
</comment>
<feature type="domain" description="Bifunctional inhibitor/plant lipid transfer protein/seed storage helical" evidence="9">
    <location>
        <begin position="291"/>
        <end position="375"/>
    </location>
</feature>
<comment type="function">
    <text evidence="1 6">Plant non-specific lipid-transfer proteins transfer phospholipids as well as galactolipids across membranes. May play a role in wax or cutin deposition in the cell walls of expanding epidermal cells and certain secretory tissues.</text>
</comment>
<dbReference type="InterPro" id="IPR000528">
    <property type="entry name" value="Plant_nsLTP"/>
</dbReference>
<keyword evidence="7" id="KW-0812">Transmembrane</keyword>
<evidence type="ECO:0000256" key="6">
    <source>
        <dbReference type="RuleBase" id="RU000628"/>
    </source>
</evidence>
<dbReference type="InterPro" id="IPR016140">
    <property type="entry name" value="Bifunc_inhib/LTP/seed_store"/>
</dbReference>
<evidence type="ECO:0000256" key="3">
    <source>
        <dbReference type="ARBA" id="ARBA00022448"/>
    </source>
</evidence>
<dbReference type="SMART" id="SM00499">
    <property type="entry name" value="AAI"/>
    <property type="match status" value="3"/>
</dbReference>
<keyword evidence="8" id="KW-0732">Signal</keyword>
<dbReference type="FunFam" id="1.10.110.10:FF:000002">
    <property type="entry name" value="Non-specific lipid-transfer protein"/>
    <property type="match status" value="2"/>
</dbReference>
<dbReference type="PANTHER" id="PTHR33076">
    <property type="entry name" value="NON-SPECIFIC LIPID-TRANSFER PROTEIN 2-RELATED"/>
    <property type="match status" value="1"/>
</dbReference>
<dbReference type="CDD" id="cd01960">
    <property type="entry name" value="nsLTP1"/>
    <property type="match status" value="3"/>
</dbReference>
<evidence type="ECO:0000256" key="7">
    <source>
        <dbReference type="SAM" id="Phobius"/>
    </source>
</evidence>
<name>A0A978UIW5_ZIZJJ</name>
<evidence type="ECO:0000256" key="5">
    <source>
        <dbReference type="ARBA" id="ARBA00023157"/>
    </source>
</evidence>
<evidence type="ECO:0000256" key="8">
    <source>
        <dbReference type="SAM" id="SignalP"/>
    </source>
</evidence>
<evidence type="ECO:0000256" key="1">
    <source>
        <dbReference type="ARBA" id="ARBA00003211"/>
    </source>
</evidence>
<evidence type="ECO:0000313" key="10">
    <source>
        <dbReference type="EMBL" id="KAH7514746.1"/>
    </source>
</evidence>
<evidence type="ECO:0000256" key="2">
    <source>
        <dbReference type="ARBA" id="ARBA00009748"/>
    </source>
</evidence>
<feature type="domain" description="Bifunctional inhibitor/plant lipid transfer protein/seed storage helical" evidence="9">
    <location>
        <begin position="30"/>
        <end position="114"/>
    </location>
</feature>
<dbReference type="EMBL" id="JAEACU010000011">
    <property type="protein sequence ID" value="KAH7514746.1"/>
    <property type="molecule type" value="Genomic_DNA"/>
</dbReference>
<evidence type="ECO:0000256" key="4">
    <source>
        <dbReference type="ARBA" id="ARBA00023121"/>
    </source>
</evidence>
<feature type="transmembrane region" description="Helical" evidence="7">
    <location>
        <begin position="117"/>
        <end position="141"/>
    </location>
</feature>
<dbReference type="Pfam" id="PF00234">
    <property type="entry name" value="Tryp_alpha_amyl"/>
    <property type="match status" value="3"/>
</dbReference>
<sequence length="379" mass="38877">MANNLKLIGALVLCMVLAGSLTSTEAGMACNQIKVQLAQCMNYLIRGGNPPPQCCAGVKNVVSASRTTPDRQSACNCLKATAATLRGINVGNAASLPGKCGVNIPYKISPNTNCATIINIMASSMFVKLISIVVLCMVVGAPLAHAITCGQVTSSLAPCINYVKSGGVIPPGCCSGIKSLNSAAKTTADRQATCNCLKSAAGSIPGINFNLVAGLPGKCGVNIPYKISPSTNCASEFDIKYSKLDSSFTIMHPERDKRFIINMASSIVLKVVSMVVMCMVLGAPIAQAITCGQVSTSLAPCINYVKSGGVIPPGCCSGIKSLNDAAKTTADRKAACSCLKTAASNIPGLNPNLVAGLPGKCGVNIPYKISTSTNCDTVK</sequence>
<keyword evidence="7" id="KW-1133">Transmembrane helix</keyword>
<keyword evidence="5" id="KW-1015">Disulfide bond</keyword>
<dbReference type="SUPFAM" id="SSF47699">
    <property type="entry name" value="Bifunctional inhibitor/lipid-transfer protein/seed storage 2S albumin"/>
    <property type="match status" value="3"/>
</dbReference>
<feature type="chain" id="PRO_5037701791" description="Non-specific lipid-transfer protein" evidence="8">
    <location>
        <begin position="23"/>
        <end position="379"/>
    </location>
</feature>
<feature type="signal peptide" evidence="8">
    <location>
        <begin position="1"/>
        <end position="22"/>
    </location>
</feature>
<dbReference type="Proteomes" id="UP000813462">
    <property type="component" value="Unassembled WGS sequence"/>
</dbReference>
<dbReference type="GO" id="GO:0008289">
    <property type="term" value="F:lipid binding"/>
    <property type="evidence" value="ECO:0007669"/>
    <property type="project" value="UniProtKB-KW"/>
</dbReference>
<feature type="transmembrane region" description="Helical" evidence="7">
    <location>
        <begin position="267"/>
        <end position="286"/>
    </location>
</feature>
<proteinExistence type="inferred from homology"/>